<dbReference type="PANTHER" id="PTHR14303">
    <property type="entry name" value="DNA POLYMERASE DELTA SUBUNIT 4"/>
    <property type="match status" value="1"/>
</dbReference>
<dbReference type="InterPro" id="IPR007218">
    <property type="entry name" value="DNA_pol_delta_4"/>
</dbReference>
<dbReference type="PANTHER" id="PTHR14303:SF0">
    <property type="entry name" value="DNA POLYMERASE DELTA SUBUNIT 4"/>
    <property type="match status" value="1"/>
</dbReference>
<evidence type="ECO:0000313" key="3">
    <source>
        <dbReference type="Proteomes" id="UP000054144"/>
    </source>
</evidence>
<proteinExistence type="predicted"/>
<dbReference type="GO" id="GO:0006261">
    <property type="term" value="P:DNA-templated DNA replication"/>
    <property type="evidence" value="ECO:0007669"/>
    <property type="project" value="TreeGrafter"/>
</dbReference>
<dbReference type="GO" id="GO:0043625">
    <property type="term" value="C:delta DNA polymerase complex"/>
    <property type="evidence" value="ECO:0007669"/>
    <property type="project" value="TreeGrafter"/>
</dbReference>
<dbReference type="GO" id="GO:0003887">
    <property type="term" value="F:DNA-directed DNA polymerase activity"/>
    <property type="evidence" value="ECO:0007669"/>
    <property type="project" value="TreeGrafter"/>
</dbReference>
<reference evidence="2 3" key="1">
    <citation type="journal article" date="2015" name="Fungal Genet. Biol.">
        <title>Evolution of novel wood decay mechanisms in Agaricales revealed by the genome sequences of Fistulina hepatica and Cylindrobasidium torrendii.</title>
        <authorList>
            <person name="Floudas D."/>
            <person name="Held B.W."/>
            <person name="Riley R."/>
            <person name="Nagy L.G."/>
            <person name="Koehler G."/>
            <person name="Ransdell A.S."/>
            <person name="Younus H."/>
            <person name="Chow J."/>
            <person name="Chiniquy J."/>
            <person name="Lipzen A."/>
            <person name="Tritt A."/>
            <person name="Sun H."/>
            <person name="Haridas S."/>
            <person name="LaButti K."/>
            <person name="Ohm R.A."/>
            <person name="Kues U."/>
            <person name="Blanchette R.A."/>
            <person name="Grigoriev I.V."/>
            <person name="Minto R.E."/>
            <person name="Hibbett D.S."/>
        </authorList>
    </citation>
    <scope>NUCLEOTIDE SEQUENCE [LARGE SCALE GENOMIC DNA]</scope>
    <source>
        <strain evidence="2 3">ATCC 64428</strain>
    </source>
</reference>
<gene>
    <name evidence="2" type="ORF">FISHEDRAFT_72364</name>
</gene>
<organism evidence="2 3">
    <name type="scientific">Fistulina hepatica ATCC 64428</name>
    <dbReference type="NCBI Taxonomy" id="1128425"/>
    <lineage>
        <taxon>Eukaryota</taxon>
        <taxon>Fungi</taxon>
        <taxon>Dikarya</taxon>
        <taxon>Basidiomycota</taxon>
        <taxon>Agaricomycotina</taxon>
        <taxon>Agaricomycetes</taxon>
        <taxon>Agaricomycetidae</taxon>
        <taxon>Agaricales</taxon>
        <taxon>Fistulinaceae</taxon>
        <taxon>Fistulina</taxon>
    </lineage>
</organism>
<evidence type="ECO:0000256" key="1">
    <source>
        <dbReference type="SAM" id="MobiDB-lite"/>
    </source>
</evidence>
<name>A0A0D7AHE6_9AGAR</name>
<evidence type="ECO:0000313" key="2">
    <source>
        <dbReference type="EMBL" id="KIY49730.1"/>
    </source>
</evidence>
<dbReference type="OrthoDB" id="337486at2759"/>
<dbReference type="GO" id="GO:0000731">
    <property type="term" value="P:DNA synthesis involved in DNA repair"/>
    <property type="evidence" value="ECO:0007669"/>
    <property type="project" value="InterPro"/>
</dbReference>
<dbReference type="AlphaFoldDB" id="A0A0D7AHE6"/>
<feature type="compositionally biased region" description="Basic and acidic residues" evidence="1">
    <location>
        <begin position="43"/>
        <end position="76"/>
    </location>
</feature>
<keyword evidence="3" id="KW-1185">Reference proteome</keyword>
<evidence type="ECO:0008006" key="4">
    <source>
        <dbReference type="Google" id="ProtNLM"/>
    </source>
</evidence>
<dbReference type="EMBL" id="KN881721">
    <property type="protein sequence ID" value="KIY49730.1"/>
    <property type="molecule type" value="Genomic_DNA"/>
</dbReference>
<feature type="compositionally biased region" description="Low complexity" evidence="1">
    <location>
        <begin position="10"/>
        <end position="22"/>
    </location>
</feature>
<accession>A0A0D7AHE6</accession>
<protein>
    <recommendedName>
        <fullName evidence="4">DNA polymerase delta subunit 4</fullName>
    </recommendedName>
</protein>
<dbReference type="Proteomes" id="UP000054144">
    <property type="component" value="Unassembled WGS sequence"/>
</dbReference>
<dbReference type="Pfam" id="PF04081">
    <property type="entry name" value="DNA_pol_delta_4"/>
    <property type="match status" value="1"/>
</dbReference>
<sequence>MKQTTLPFTSVKRSGSGISASSAKKRKTVVRTSSTPLVSSYVVRREPTTSSSDTEHDSGSDEVKIFEPPPRVDRARKSALPDQKPRKAVSSPTAPPSKSGAPELVVSDRKWAKICKQAMRSVGEEPIHSEHYNRVNHLLRVFDMSYEYGPCIGVTRLDRWERAEAMGLKPPTQIRDILITDQGLNNDLYKQNVLYDFNM</sequence>
<feature type="region of interest" description="Disordered" evidence="1">
    <location>
        <begin position="1"/>
        <end position="104"/>
    </location>
</feature>